<evidence type="ECO:0000313" key="1">
    <source>
        <dbReference type="EMBL" id="KAI4862348.1"/>
    </source>
</evidence>
<name>A0ACB9YTR8_9PEZI</name>
<keyword evidence="2" id="KW-1185">Reference proteome</keyword>
<comment type="caution">
    <text evidence="1">The sequence shown here is derived from an EMBL/GenBank/DDBJ whole genome shotgun (WGS) entry which is preliminary data.</text>
</comment>
<dbReference type="EMBL" id="MU393528">
    <property type="protein sequence ID" value="KAI4862348.1"/>
    <property type="molecule type" value="Genomic_DNA"/>
</dbReference>
<gene>
    <name evidence="1" type="ORF">F4820DRAFT_26342</name>
</gene>
<evidence type="ECO:0000313" key="2">
    <source>
        <dbReference type="Proteomes" id="UP001497700"/>
    </source>
</evidence>
<proteinExistence type="predicted"/>
<sequence length="377" mass="38484">MFAMPDLRRTFLTSASTAVYLLALFASAQETGSGACADVHVFLSRGNNEPYPGRQGKLVQAVCSGLDSCDYEDIAFDNALEVEYCSAIEAGRKAGIAQITAYHEKCPDAKLVVSGYSQGAHVVGDILGGGGGVFFQDCTTPTAAGLDPNSAPGNAIAAALLFGDTRHTAGQSFNTLAGAPFNGLFPRTGQQLAGLNGFAGVLRDWCQGDDPICAAGDGTRTYDVQHHLNYFDVYSGAAGEWVQSMLGETTSPSSSSTTALSTTTTSPEASSSTAIPTTTTTSSAAVSTSTSTLASILTLTSSSTTSSVVNSSIPTTSSSTPPTSTVSLTTLPEATNLSTTNSSSATPVNQGNGARVVVCLKLYLGLAALASVLFLIA</sequence>
<dbReference type="Proteomes" id="UP001497700">
    <property type="component" value="Unassembled WGS sequence"/>
</dbReference>
<protein>
    <submittedName>
        <fullName evidence="1">Carbohydrate esterase family 5 protein</fullName>
    </submittedName>
</protein>
<reference evidence="1 2" key="1">
    <citation type="journal article" date="2022" name="New Phytol.">
        <title>Ecological generalism drives hyperdiversity of secondary metabolite gene clusters in xylarialean endophytes.</title>
        <authorList>
            <person name="Franco M.E.E."/>
            <person name="Wisecaver J.H."/>
            <person name="Arnold A.E."/>
            <person name="Ju Y.M."/>
            <person name="Slot J.C."/>
            <person name="Ahrendt S."/>
            <person name="Moore L.P."/>
            <person name="Eastman K.E."/>
            <person name="Scott K."/>
            <person name="Konkel Z."/>
            <person name="Mondo S.J."/>
            <person name="Kuo A."/>
            <person name="Hayes R.D."/>
            <person name="Haridas S."/>
            <person name="Andreopoulos B."/>
            <person name="Riley R."/>
            <person name="LaButti K."/>
            <person name="Pangilinan J."/>
            <person name="Lipzen A."/>
            <person name="Amirebrahimi M."/>
            <person name="Yan J."/>
            <person name="Adam C."/>
            <person name="Keymanesh K."/>
            <person name="Ng V."/>
            <person name="Louie K."/>
            <person name="Northen T."/>
            <person name="Drula E."/>
            <person name="Henrissat B."/>
            <person name="Hsieh H.M."/>
            <person name="Youens-Clark K."/>
            <person name="Lutzoni F."/>
            <person name="Miadlikowska J."/>
            <person name="Eastwood D.C."/>
            <person name="Hamelin R.C."/>
            <person name="Grigoriev I.V."/>
            <person name="U'Ren J.M."/>
        </authorList>
    </citation>
    <scope>NUCLEOTIDE SEQUENCE [LARGE SCALE GENOMIC DNA]</scope>
    <source>
        <strain evidence="1 2">CBS 119005</strain>
    </source>
</reference>
<accession>A0ACB9YTR8</accession>
<organism evidence="1 2">
    <name type="scientific">Hypoxylon rubiginosum</name>
    <dbReference type="NCBI Taxonomy" id="110542"/>
    <lineage>
        <taxon>Eukaryota</taxon>
        <taxon>Fungi</taxon>
        <taxon>Dikarya</taxon>
        <taxon>Ascomycota</taxon>
        <taxon>Pezizomycotina</taxon>
        <taxon>Sordariomycetes</taxon>
        <taxon>Xylariomycetidae</taxon>
        <taxon>Xylariales</taxon>
        <taxon>Hypoxylaceae</taxon>
        <taxon>Hypoxylon</taxon>
    </lineage>
</organism>